<dbReference type="CDD" id="cd05008">
    <property type="entry name" value="SIS_GlmS_GlmD_1"/>
    <property type="match status" value="1"/>
</dbReference>
<dbReference type="NCBIfam" id="NF046059">
    <property type="entry name" value="NagB_SO3506"/>
    <property type="match status" value="1"/>
</dbReference>
<dbReference type="InterPro" id="IPR035466">
    <property type="entry name" value="GlmS/AgaS_SIS"/>
</dbReference>
<dbReference type="AlphaFoldDB" id="A0A1E3UY30"/>
<feature type="domain" description="SIS" evidence="3">
    <location>
        <begin position="31"/>
        <end position="179"/>
    </location>
</feature>
<organism evidence="4">
    <name type="scientific">Shewanella xiamenensis</name>
    <dbReference type="NCBI Taxonomy" id="332186"/>
    <lineage>
        <taxon>Bacteria</taxon>
        <taxon>Pseudomonadati</taxon>
        <taxon>Pseudomonadota</taxon>
        <taxon>Gammaproteobacteria</taxon>
        <taxon>Alteromonadales</taxon>
        <taxon>Shewanellaceae</taxon>
        <taxon>Shewanella</taxon>
    </lineage>
</organism>
<dbReference type="Gene3D" id="3.40.50.10490">
    <property type="entry name" value="Glucose-6-phosphate isomerase like protein, domain 1"/>
    <property type="match status" value="2"/>
</dbReference>
<name>A0A1E3UY30_9GAMM</name>
<accession>A0A1E3UY30</accession>
<dbReference type="GO" id="GO:1901135">
    <property type="term" value="P:carbohydrate derivative metabolic process"/>
    <property type="evidence" value="ECO:0007669"/>
    <property type="project" value="InterPro"/>
</dbReference>
<feature type="domain" description="SIS" evidence="3">
    <location>
        <begin position="195"/>
        <end position="322"/>
    </location>
</feature>
<dbReference type="Proteomes" id="UP001152518">
    <property type="component" value="Unassembled WGS sequence"/>
</dbReference>
<dbReference type="CDD" id="cd05009">
    <property type="entry name" value="SIS_GlmS_GlmD_2"/>
    <property type="match status" value="1"/>
</dbReference>
<dbReference type="SUPFAM" id="SSF53697">
    <property type="entry name" value="SIS domain"/>
    <property type="match status" value="1"/>
</dbReference>
<dbReference type="OrthoDB" id="9761808at2"/>
<gene>
    <name evidence="4" type="ORF">E2650_15055</name>
</gene>
<dbReference type="InterPro" id="IPR035490">
    <property type="entry name" value="GlmS/FrlB_SIS"/>
</dbReference>
<evidence type="ECO:0000256" key="2">
    <source>
        <dbReference type="ARBA" id="ARBA00022737"/>
    </source>
</evidence>
<proteinExistence type="predicted"/>
<dbReference type="RefSeq" id="WP_047534407.1">
    <property type="nucleotide sequence ID" value="NZ_BLRE01000028.1"/>
</dbReference>
<dbReference type="PANTHER" id="PTHR10937">
    <property type="entry name" value="GLUCOSAMINE--FRUCTOSE-6-PHOSPHATE AMINOTRANSFERASE, ISOMERIZING"/>
    <property type="match status" value="1"/>
</dbReference>
<evidence type="ECO:0000259" key="3">
    <source>
        <dbReference type="PROSITE" id="PS51464"/>
    </source>
</evidence>
<keyword evidence="2" id="KW-0677">Repeat</keyword>
<dbReference type="Pfam" id="PF01380">
    <property type="entry name" value="SIS"/>
    <property type="match status" value="2"/>
</dbReference>
<comment type="caution">
    <text evidence="4">The sequence shown here is derived from an EMBL/GenBank/DDBJ whole genome shotgun (WGS) entry which is preliminary data.</text>
</comment>
<reference evidence="4" key="1">
    <citation type="journal article" date="2019" name="Int J Environ Res Public Health">
        <title>Characterization of Chromosome-Mediated BlaOXA-894 in Shewanella xiamenensis Isolated from Pig Wastewater.</title>
        <authorList>
            <person name="Zou H."/>
            <person name="Zhou Z."/>
            <person name="Xia H."/>
            <person name="Zhao Q."/>
            <person name="Li X."/>
        </authorList>
    </citation>
    <scope>NUCLEOTIDE SEQUENCE</scope>
    <source>
        <strain evidence="4">2015oxa</strain>
    </source>
</reference>
<evidence type="ECO:0000313" key="4">
    <source>
        <dbReference type="EMBL" id="MDG5901188.1"/>
    </source>
</evidence>
<dbReference type="PANTHER" id="PTHR10937:SF8">
    <property type="entry name" value="AMINOTRANSFERASE-RELATED"/>
    <property type="match status" value="1"/>
</dbReference>
<dbReference type="PROSITE" id="PS51464">
    <property type="entry name" value="SIS"/>
    <property type="match status" value="2"/>
</dbReference>
<evidence type="ECO:0000256" key="1">
    <source>
        <dbReference type="ARBA" id="ARBA00022490"/>
    </source>
</evidence>
<keyword evidence="1" id="KW-0963">Cytoplasm</keyword>
<dbReference type="GO" id="GO:0097367">
    <property type="term" value="F:carbohydrate derivative binding"/>
    <property type="evidence" value="ECO:0007669"/>
    <property type="project" value="InterPro"/>
</dbReference>
<dbReference type="InterPro" id="IPR001347">
    <property type="entry name" value="SIS_dom"/>
</dbReference>
<reference evidence="4" key="2">
    <citation type="submission" date="2019-04" db="EMBL/GenBank/DDBJ databases">
        <authorList>
            <person name="Zou H."/>
        </authorList>
    </citation>
    <scope>NUCLEOTIDE SEQUENCE</scope>
    <source>
        <strain evidence="4">2015oxa</strain>
    </source>
</reference>
<dbReference type="InterPro" id="IPR046348">
    <property type="entry name" value="SIS_dom_sf"/>
</dbReference>
<dbReference type="EMBL" id="SUNE01000011">
    <property type="protein sequence ID" value="MDG5901188.1"/>
    <property type="molecule type" value="Genomic_DNA"/>
</dbReference>
<sequence>MTNTIMEQEARTAPQKIAGQLAANADLMQQLGEKLRAFDPRFVMIVGRGSSDHAGVFAKYLFEIEVGVPTFAAAPSVASVYGKTLKLEGGLVIVISQSGRSPDILAQARMAKNAGAFCVALVNDETAPIKDIVDVVVPLRAGEEKAVAATKSYLATLSAILQLASAWTQSESLAAAVNSLPQALQTAVDAEPQLTPASVENVKNLVVLGRGLGYAVSKEIALKLKEVCSIHAEAFSSAEFLHGPVTLVEKKLTIVDVCIGDESYASHIEQIENVSQRGADLVHLNQTSTDIHPRVAPLALLQRFYIDVAAVAIARGIDPDQPAGLKKVTQTL</sequence>
<protein>
    <submittedName>
        <fullName evidence="4">SIS domain-containing protein</fullName>
    </submittedName>
</protein>